<dbReference type="EMBL" id="JALIEA010000011">
    <property type="protein sequence ID" value="MCJ7857730.1"/>
    <property type="molecule type" value="Genomic_DNA"/>
</dbReference>
<dbReference type="PANTHER" id="PTHR43272">
    <property type="entry name" value="LONG-CHAIN-FATTY-ACID--COA LIGASE"/>
    <property type="match status" value="1"/>
</dbReference>
<feature type="region of interest" description="Disordered" evidence="6">
    <location>
        <begin position="1"/>
        <end position="23"/>
    </location>
</feature>
<feature type="domain" description="AMP-dependent synthetase/ligase" evidence="7">
    <location>
        <begin position="36"/>
        <end position="468"/>
    </location>
</feature>
<protein>
    <recommendedName>
        <fullName evidence="5">Acyl-CoA synthetase</fullName>
    </recommendedName>
</protein>
<dbReference type="AlphaFoldDB" id="A0A9X2B1G8"/>
<keyword evidence="4" id="KW-0443">Lipid metabolism</keyword>
<evidence type="ECO:0000256" key="6">
    <source>
        <dbReference type="SAM" id="MobiDB-lite"/>
    </source>
</evidence>
<name>A0A9X2B1G8_9CORY</name>
<evidence type="ECO:0000313" key="8">
    <source>
        <dbReference type="EMBL" id="MCJ7857730.1"/>
    </source>
</evidence>
<evidence type="ECO:0000256" key="2">
    <source>
        <dbReference type="ARBA" id="ARBA00022598"/>
    </source>
</evidence>
<dbReference type="InterPro" id="IPR042099">
    <property type="entry name" value="ANL_N_sf"/>
</dbReference>
<keyword evidence="3" id="KW-0276">Fatty acid metabolism</keyword>
<comment type="similarity">
    <text evidence="1">Belongs to the ATP-dependent AMP-binding enzyme family.</text>
</comment>
<evidence type="ECO:0000256" key="5">
    <source>
        <dbReference type="ARBA" id="ARBA00032875"/>
    </source>
</evidence>
<dbReference type="InterPro" id="IPR020845">
    <property type="entry name" value="AMP-binding_CS"/>
</dbReference>
<organism evidence="8 9">
    <name type="scientific">Corynebacterium kalidii</name>
    <dbReference type="NCBI Taxonomy" id="2931982"/>
    <lineage>
        <taxon>Bacteria</taxon>
        <taxon>Bacillati</taxon>
        <taxon>Actinomycetota</taxon>
        <taxon>Actinomycetes</taxon>
        <taxon>Mycobacteriales</taxon>
        <taxon>Corynebacteriaceae</taxon>
        <taxon>Corynebacterium</taxon>
    </lineage>
</organism>
<dbReference type="Gene3D" id="3.40.50.12780">
    <property type="entry name" value="N-terminal domain of ligase-like"/>
    <property type="match status" value="1"/>
</dbReference>
<evidence type="ECO:0000259" key="7">
    <source>
        <dbReference type="Pfam" id="PF00501"/>
    </source>
</evidence>
<sequence>MPDSQTSNQTRIPPLTDLSADVPFDPPVRSTGHMLRNRVAMTPGHRAYSFPVVDSTGEETWKTLTWGQVGAQASEVAAGLISLDVQPEDRVTIACTTRYEWALADYGIVYAAAATVTVYPTTLAEDVCFIIDDSDSRVVFVEDAGQLAKLSGLRDRIPKVHTVVVLDDTVPADADASWVISMEELRRRGRDRLSTHPGEIDARIDSTDLDDLATLIYTSGTTGRPKGVLLPHRVLVFEVLTLDGTLHRSSPDEMITIDDKQFLWLPLSHVMGKLLLMTPVHIGFETAIDGRVERIVENLPVVRPTFMGSAPRIFEKAYNGVVTKMAEDPGPFGIREKLFHWAGRVGTAVFEADHGDGSTTASRWVRLQARLADRLVFATVRERFGGRIRYFISGSAALNADVSRWFGATGMIILEAYGMTESGGGSCLGTPGGYRTGVIGRPLDGMEVRIADDGEILFRGAGVMDGYHNNPEATAEALDADGWMHTGDIGELDTDGYIRVTGRKKELFKTSNGKYVAPALIEAEFKGLCPVASNLVVIGEGRPYVSALVALDPDALTAWAQRTGVSGDYSRIAADPRTQAMVQGYVDELNGTLNRWEQIKTFRILPRDLTVEDAELTPSLKLRRAPVEAHFAELVEANYD</sequence>
<evidence type="ECO:0000256" key="3">
    <source>
        <dbReference type="ARBA" id="ARBA00022832"/>
    </source>
</evidence>
<keyword evidence="2 8" id="KW-0436">Ligase</keyword>
<proteinExistence type="inferred from homology"/>
<dbReference type="Pfam" id="PF23562">
    <property type="entry name" value="AMP-binding_C_3"/>
    <property type="match status" value="1"/>
</dbReference>
<dbReference type="GO" id="GO:0004467">
    <property type="term" value="F:long-chain fatty acid-CoA ligase activity"/>
    <property type="evidence" value="ECO:0007669"/>
    <property type="project" value="TreeGrafter"/>
</dbReference>
<gene>
    <name evidence="8" type="ORF">MUN33_03230</name>
</gene>
<dbReference type="RefSeq" id="WP_244803487.1">
    <property type="nucleotide sequence ID" value="NZ_JALIEA010000011.1"/>
</dbReference>
<keyword evidence="9" id="KW-1185">Reference proteome</keyword>
<dbReference type="SUPFAM" id="SSF56801">
    <property type="entry name" value="Acetyl-CoA synthetase-like"/>
    <property type="match status" value="1"/>
</dbReference>
<comment type="caution">
    <text evidence="8">The sequence shown here is derived from an EMBL/GenBank/DDBJ whole genome shotgun (WGS) entry which is preliminary data.</text>
</comment>
<evidence type="ECO:0000313" key="9">
    <source>
        <dbReference type="Proteomes" id="UP001139207"/>
    </source>
</evidence>
<accession>A0A9X2B1G8</accession>
<dbReference type="InterPro" id="IPR020459">
    <property type="entry name" value="AMP-binding"/>
</dbReference>
<dbReference type="Proteomes" id="UP001139207">
    <property type="component" value="Unassembled WGS sequence"/>
</dbReference>
<feature type="compositionally biased region" description="Polar residues" evidence="6">
    <location>
        <begin position="1"/>
        <end position="11"/>
    </location>
</feature>
<dbReference type="GO" id="GO:0016020">
    <property type="term" value="C:membrane"/>
    <property type="evidence" value="ECO:0007669"/>
    <property type="project" value="TreeGrafter"/>
</dbReference>
<dbReference type="Pfam" id="PF00501">
    <property type="entry name" value="AMP-binding"/>
    <property type="match status" value="1"/>
</dbReference>
<evidence type="ECO:0000256" key="1">
    <source>
        <dbReference type="ARBA" id="ARBA00006432"/>
    </source>
</evidence>
<dbReference type="InterPro" id="IPR000873">
    <property type="entry name" value="AMP-dep_synth/lig_dom"/>
</dbReference>
<evidence type="ECO:0000256" key="4">
    <source>
        <dbReference type="ARBA" id="ARBA00023098"/>
    </source>
</evidence>
<dbReference type="PRINTS" id="PR00154">
    <property type="entry name" value="AMPBINDING"/>
</dbReference>
<dbReference type="PANTHER" id="PTHR43272:SF32">
    <property type="entry name" value="AMP-DEPENDENT SYNTHETASE_LIGASE DOMAIN-CONTAINING PROTEIN"/>
    <property type="match status" value="1"/>
</dbReference>
<dbReference type="CDD" id="cd05907">
    <property type="entry name" value="VL_LC_FACS_like"/>
    <property type="match status" value="1"/>
</dbReference>
<dbReference type="PROSITE" id="PS00455">
    <property type="entry name" value="AMP_BINDING"/>
    <property type="match status" value="1"/>
</dbReference>
<reference evidence="8" key="1">
    <citation type="submission" date="2022-04" db="EMBL/GenBank/DDBJ databases">
        <title>Corynebacterium kalidii LD5P10.</title>
        <authorList>
            <person name="Sun J.Q."/>
        </authorList>
    </citation>
    <scope>NUCLEOTIDE SEQUENCE</scope>
    <source>
        <strain evidence="8">LD5P10</strain>
    </source>
</reference>